<feature type="transmembrane region" description="Helical" evidence="3">
    <location>
        <begin position="6"/>
        <end position="23"/>
    </location>
</feature>
<reference evidence="4 5" key="1">
    <citation type="submission" date="2015-06" db="EMBL/GenBank/DDBJ databases">
        <authorList>
            <person name="Wibberg Daniel"/>
        </authorList>
    </citation>
    <scope>NUCLEOTIDE SEQUENCE [LARGE SCALE GENOMIC DNA]</scope>
    <source>
        <strain evidence="4 5">T3/55T</strain>
    </source>
</reference>
<dbReference type="Gene3D" id="1.10.10.60">
    <property type="entry name" value="Homeodomain-like"/>
    <property type="match status" value="1"/>
</dbReference>
<keyword evidence="3" id="KW-0812">Transmembrane</keyword>
<dbReference type="RefSeq" id="WP_103202634.1">
    <property type="nucleotide sequence ID" value="NZ_CVTD020000015.1"/>
</dbReference>
<dbReference type="OrthoDB" id="2086261at2"/>
<evidence type="ECO:0000313" key="4">
    <source>
        <dbReference type="EMBL" id="CRZ34533.1"/>
    </source>
</evidence>
<protein>
    <submittedName>
        <fullName evidence="4">Uncharacterized protein</fullName>
    </submittedName>
</protein>
<gene>
    <name evidence="4" type="ORF">HHT355_1332</name>
</gene>
<keyword evidence="3" id="KW-1133">Transmembrane helix</keyword>
<evidence type="ECO:0000256" key="1">
    <source>
        <dbReference type="SAM" id="Coils"/>
    </source>
</evidence>
<evidence type="ECO:0000256" key="3">
    <source>
        <dbReference type="SAM" id="Phobius"/>
    </source>
</evidence>
<dbReference type="Proteomes" id="UP000236497">
    <property type="component" value="Unassembled WGS sequence"/>
</dbReference>
<feature type="coiled-coil region" evidence="1">
    <location>
        <begin position="95"/>
        <end position="122"/>
    </location>
</feature>
<sequence length="200" mass="22500">MDLLEIIMLVIGAAIAIVGGLLLKSPQANSEADPYESGFFKQYGESLSSLSEEIINKTEDYLSKLSNEKIMAVSEYSDQILEKINRNHEEVVFLYNMLTGKEKELKETLKELNDVKRNAREVLLSNNEVINPENEQKEINHQKNTESFDKDSIDSQPASINNEEILNLHSQGMSILEISKKLGIGQGEVKLIIDLFSKGQ</sequence>
<evidence type="ECO:0000256" key="2">
    <source>
        <dbReference type="SAM" id="MobiDB-lite"/>
    </source>
</evidence>
<proteinExistence type="predicted"/>
<dbReference type="EMBL" id="CVTD020000015">
    <property type="protein sequence ID" value="CRZ34533.1"/>
    <property type="molecule type" value="Genomic_DNA"/>
</dbReference>
<feature type="region of interest" description="Disordered" evidence="2">
    <location>
        <begin position="136"/>
        <end position="156"/>
    </location>
</feature>
<accession>A0A0H5SW39</accession>
<evidence type="ECO:0000313" key="5">
    <source>
        <dbReference type="Proteomes" id="UP000236497"/>
    </source>
</evidence>
<keyword evidence="3" id="KW-0472">Membrane</keyword>
<feature type="compositionally biased region" description="Basic and acidic residues" evidence="2">
    <location>
        <begin position="136"/>
        <end position="153"/>
    </location>
</feature>
<keyword evidence="1" id="KW-0175">Coiled coil</keyword>
<dbReference type="Pfam" id="PF19610">
    <property type="entry name" value="DUF6115"/>
    <property type="match status" value="1"/>
</dbReference>
<dbReference type="AlphaFoldDB" id="A0A0H5SW39"/>
<keyword evidence="5" id="KW-1185">Reference proteome</keyword>
<name>A0A0H5SW39_HERHM</name>
<organism evidence="4 5">
    <name type="scientific">Herbinix hemicellulosilytica</name>
    <dbReference type="NCBI Taxonomy" id="1564487"/>
    <lineage>
        <taxon>Bacteria</taxon>
        <taxon>Bacillati</taxon>
        <taxon>Bacillota</taxon>
        <taxon>Clostridia</taxon>
        <taxon>Lachnospirales</taxon>
        <taxon>Lachnospiraceae</taxon>
        <taxon>Herbinix</taxon>
    </lineage>
</organism>
<dbReference type="InterPro" id="IPR046118">
    <property type="entry name" value="DUF6115"/>
</dbReference>